<feature type="region of interest" description="Disordered" evidence="6">
    <location>
        <begin position="160"/>
        <end position="179"/>
    </location>
</feature>
<feature type="region of interest" description="Disordered" evidence="6">
    <location>
        <begin position="1"/>
        <end position="29"/>
    </location>
</feature>
<keyword evidence="9" id="KW-1185">Reference proteome</keyword>
<dbReference type="InterPro" id="IPR011598">
    <property type="entry name" value="bHLH_dom"/>
</dbReference>
<dbReference type="PROSITE" id="PS50888">
    <property type="entry name" value="BHLH"/>
    <property type="match status" value="1"/>
</dbReference>
<dbReference type="SUPFAM" id="SSF47459">
    <property type="entry name" value="HLH, helix-loop-helix DNA-binding domain"/>
    <property type="match status" value="1"/>
</dbReference>
<keyword evidence="5" id="KW-0539">Nucleus</keyword>
<dbReference type="FunFam" id="4.10.280.10:FF:000021">
    <property type="entry name" value="Transcription factor bHLH130 family"/>
    <property type="match status" value="1"/>
</dbReference>
<gene>
    <name evidence="8" type="ORF">Nepgr_030206</name>
</gene>
<dbReference type="GO" id="GO:0046983">
    <property type="term" value="F:protein dimerization activity"/>
    <property type="evidence" value="ECO:0007669"/>
    <property type="project" value="InterPro"/>
</dbReference>
<dbReference type="InterPro" id="IPR045239">
    <property type="entry name" value="bHLH95_bHLH"/>
</dbReference>
<sequence>MDWYIDNPFHRRNQSQRSDSGLSRFPSAPSSLLSDFEKDATFCEGYNYNQSPRFGGGGDGDDGSFQNVKLMRIQQNGSQMIAQESRPPQPQYLKKSGLASASGTAEGVSYGIEGGSIGMVQSTKGKAVGGSNLCRQSSSPAGFFANLNSPNGYNTMRAEKSRPITSRPKEQTDFASGLSTSAPFLPQIPEIGEDDARFYSPGLSFTLWNDPERLVETPPRARRDQPNSRVLCSSSDASVAQSCRLGDPHVLSHQFSLPSTSAEIASVEKLLRFQHAVPCKIRAKRGCATHPRSIAERVRRTRISERIKKLQELIPNMEKQMNTTNMLDLAVEYIKDLQEQYKILCDNQARCKCSNGQKSAANQAG</sequence>
<dbReference type="EMBL" id="BSYO01000034">
    <property type="protein sequence ID" value="GMH28363.1"/>
    <property type="molecule type" value="Genomic_DNA"/>
</dbReference>
<comment type="subcellular location">
    <subcellularLocation>
        <location evidence="1">Nucleus</location>
    </subcellularLocation>
</comment>
<organism evidence="8 9">
    <name type="scientific">Nepenthes gracilis</name>
    <name type="common">Slender pitcher plant</name>
    <dbReference type="NCBI Taxonomy" id="150966"/>
    <lineage>
        <taxon>Eukaryota</taxon>
        <taxon>Viridiplantae</taxon>
        <taxon>Streptophyta</taxon>
        <taxon>Embryophyta</taxon>
        <taxon>Tracheophyta</taxon>
        <taxon>Spermatophyta</taxon>
        <taxon>Magnoliopsida</taxon>
        <taxon>eudicotyledons</taxon>
        <taxon>Gunneridae</taxon>
        <taxon>Pentapetalae</taxon>
        <taxon>Caryophyllales</taxon>
        <taxon>Nepenthaceae</taxon>
        <taxon>Nepenthes</taxon>
    </lineage>
</organism>
<feature type="domain" description="BHLH" evidence="7">
    <location>
        <begin position="287"/>
        <end position="337"/>
    </location>
</feature>
<dbReference type="SMART" id="SM00353">
    <property type="entry name" value="HLH"/>
    <property type="match status" value="1"/>
</dbReference>
<keyword evidence="4" id="KW-0804">Transcription</keyword>
<dbReference type="CDD" id="cd11393">
    <property type="entry name" value="bHLH_AtbHLH_like"/>
    <property type="match status" value="1"/>
</dbReference>
<dbReference type="PANTHER" id="PTHR16223">
    <property type="entry name" value="TRANSCRIPTION FACTOR BHLH83-RELATED"/>
    <property type="match status" value="1"/>
</dbReference>
<evidence type="ECO:0000256" key="2">
    <source>
        <dbReference type="ARBA" id="ARBA00023015"/>
    </source>
</evidence>
<dbReference type="AlphaFoldDB" id="A0AAD3Y3Z3"/>
<dbReference type="Gene3D" id="4.10.280.10">
    <property type="entry name" value="Helix-loop-helix DNA-binding domain"/>
    <property type="match status" value="1"/>
</dbReference>
<accession>A0AAD3Y3Z3</accession>
<dbReference type="InterPro" id="IPR045843">
    <property type="entry name" value="IND-like"/>
</dbReference>
<evidence type="ECO:0000256" key="1">
    <source>
        <dbReference type="ARBA" id="ARBA00004123"/>
    </source>
</evidence>
<evidence type="ECO:0000259" key="7">
    <source>
        <dbReference type="PROSITE" id="PS50888"/>
    </source>
</evidence>
<protein>
    <recommendedName>
        <fullName evidence="7">BHLH domain-containing protein</fullName>
    </recommendedName>
</protein>
<evidence type="ECO:0000313" key="8">
    <source>
        <dbReference type="EMBL" id="GMH28363.1"/>
    </source>
</evidence>
<keyword evidence="2" id="KW-0805">Transcription regulation</keyword>
<name>A0AAD3Y3Z3_NEPGR</name>
<dbReference type="GO" id="GO:0005634">
    <property type="term" value="C:nucleus"/>
    <property type="evidence" value="ECO:0007669"/>
    <property type="project" value="UniProtKB-SubCell"/>
</dbReference>
<proteinExistence type="predicted"/>
<evidence type="ECO:0000256" key="3">
    <source>
        <dbReference type="ARBA" id="ARBA00023125"/>
    </source>
</evidence>
<keyword evidence="3" id="KW-0238">DNA-binding</keyword>
<evidence type="ECO:0000313" key="9">
    <source>
        <dbReference type="Proteomes" id="UP001279734"/>
    </source>
</evidence>
<evidence type="ECO:0000256" key="5">
    <source>
        <dbReference type="ARBA" id="ARBA00023242"/>
    </source>
</evidence>
<evidence type="ECO:0000256" key="4">
    <source>
        <dbReference type="ARBA" id="ARBA00023163"/>
    </source>
</evidence>
<dbReference type="Pfam" id="PF00010">
    <property type="entry name" value="HLH"/>
    <property type="match status" value="1"/>
</dbReference>
<reference evidence="8" key="1">
    <citation type="submission" date="2023-05" db="EMBL/GenBank/DDBJ databases">
        <title>Nepenthes gracilis genome sequencing.</title>
        <authorList>
            <person name="Fukushima K."/>
        </authorList>
    </citation>
    <scope>NUCLEOTIDE SEQUENCE</scope>
    <source>
        <strain evidence="8">SING2019-196</strain>
    </source>
</reference>
<dbReference type="PANTHER" id="PTHR16223:SF125">
    <property type="entry name" value="OS08G0506700 PROTEIN"/>
    <property type="match status" value="1"/>
</dbReference>
<dbReference type="InterPro" id="IPR036638">
    <property type="entry name" value="HLH_DNA-bd_sf"/>
</dbReference>
<feature type="compositionally biased region" description="Basic and acidic residues" evidence="6">
    <location>
        <begin position="160"/>
        <end position="172"/>
    </location>
</feature>
<comment type="caution">
    <text evidence="8">The sequence shown here is derived from an EMBL/GenBank/DDBJ whole genome shotgun (WGS) entry which is preliminary data.</text>
</comment>
<evidence type="ECO:0000256" key="6">
    <source>
        <dbReference type="SAM" id="MobiDB-lite"/>
    </source>
</evidence>
<dbReference type="GO" id="GO:0000978">
    <property type="term" value="F:RNA polymerase II cis-regulatory region sequence-specific DNA binding"/>
    <property type="evidence" value="ECO:0007669"/>
    <property type="project" value="TreeGrafter"/>
</dbReference>
<dbReference type="Proteomes" id="UP001279734">
    <property type="component" value="Unassembled WGS sequence"/>
</dbReference>
<dbReference type="GO" id="GO:0000981">
    <property type="term" value="F:DNA-binding transcription factor activity, RNA polymerase II-specific"/>
    <property type="evidence" value="ECO:0007669"/>
    <property type="project" value="TreeGrafter"/>
</dbReference>